<gene>
    <name evidence="6" type="primary">solA</name>
    <name evidence="6" type="ORF">WKV53_05250</name>
</gene>
<dbReference type="RefSeq" id="WP_341403302.1">
    <property type="nucleotide sequence ID" value="NZ_JBBUKT010000002.1"/>
</dbReference>
<dbReference type="SUPFAM" id="SSF54373">
    <property type="entry name" value="FAD-linked reductases, C-terminal domain"/>
    <property type="match status" value="1"/>
</dbReference>
<keyword evidence="2" id="KW-0285">Flavoprotein</keyword>
<feature type="domain" description="FAD dependent oxidoreductase" evidence="5">
    <location>
        <begin position="2"/>
        <end position="347"/>
    </location>
</feature>
<evidence type="ECO:0000259" key="5">
    <source>
        <dbReference type="Pfam" id="PF01266"/>
    </source>
</evidence>
<comment type="cofactor">
    <cofactor evidence="1">
        <name>FAD</name>
        <dbReference type="ChEBI" id="CHEBI:57692"/>
    </cofactor>
</comment>
<dbReference type="GO" id="GO:0050131">
    <property type="term" value="F:N-methyl-L-amino-acid oxidase activity"/>
    <property type="evidence" value="ECO:0007669"/>
    <property type="project" value="UniProtKB-EC"/>
</dbReference>
<dbReference type="SUPFAM" id="SSF51905">
    <property type="entry name" value="FAD/NAD(P)-binding domain"/>
    <property type="match status" value="1"/>
</dbReference>
<protein>
    <submittedName>
        <fullName evidence="6">N-methyl-L-tryptophan oxidase</fullName>
        <ecNumber evidence="6">1.5.3.2</ecNumber>
    </submittedName>
</protein>
<dbReference type="InterPro" id="IPR006076">
    <property type="entry name" value="FAD-dep_OxRdtase"/>
</dbReference>
<reference evidence="6 7" key="1">
    <citation type="submission" date="2024-04" db="EMBL/GenBank/DDBJ databases">
        <title>Luteolibacter sp. isolated from soil.</title>
        <authorList>
            <person name="An J."/>
        </authorList>
    </citation>
    <scope>NUCLEOTIDE SEQUENCE [LARGE SCALE GENOMIC DNA]</scope>
    <source>
        <strain evidence="6 7">Y139</strain>
    </source>
</reference>
<keyword evidence="7" id="KW-1185">Reference proteome</keyword>
<evidence type="ECO:0000256" key="2">
    <source>
        <dbReference type="ARBA" id="ARBA00022630"/>
    </source>
</evidence>
<evidence type="ECO:0000256" key="1">
    <source>
        <dbReference type="ARBA" id="ARBA00001974"/>
    </source>
</evidence>
<evidence type="ECO:0000256" key="3">
    <source>
        <dbReference type="ARBA" id="ARBA00022827"/>
    </source>
</evidence>
<evidence type="ECO:0000256" key="4">
    <source>
        <dbReference type="ARBA" id="ARBA00023002"/>
    </source>
</evidence>
<dbReference type="InterPro" id="IPR045170">
    <property type="entry name" value="MTOX"/>
</dbReference>
<dbReference type="Proteomes" id="UP001371305">
    <property type="component" value="Unassembled WGS sequence"/>
</dbReference>
<dbReference type="InterPro" id="IPR036188">
    <property type="entry name" value="FAD/NAD-bd_sf"/>
</dbReference>
<dbReference type="EC" id="1.5.3.2" evidence="6"/>
<organism evidence="6 7">
    <name type="scientific">Luteolibacter soli</name>
    <dbReference type="NCBI Taxonomy" id="3135280"/>
    <lineage>
        <taxon>Bacteria</taxon>
        <taxon>Pseudomonadati</taxon>
        <taxon>Verrucomicrobiota</taxon>
        <taxon>Verrucomicrobiia</taxon>
        <taxon>Verrucomicrobiales</taxon>
        <taxon>Verrucomicrobiaceae</taxon>
        <taxon>Luteolibacter</taxon>
    </lineage>
</organism>
<dbReference type="Gene3D" id="3.50.50.60">
    <property type="entry name" value="FAD/NAD(P)-binding domain"/>
    <property type="match status" value="1"/>
</dbReference>
<comment type="caution">
    <text evidence="6">The sequence shown here is derived from an EMBL/GenBank/DDBJ whole genome shotgun (WGS) entry which is preliminary data.</text>
</comment>
<dbReference type="EMBL" id="JBBUKT010000002">
    <property type="protein sequence ID" value="MEK7949886.1"/>
    <property type="molecule type" value="Genomic_DNA"/>
</dbReference>
<proteinExistence type="predicted"/>
<dbReference type="NCBIfam" id="NF008425">
    <property type="entry name" value="PRK11259.1"/>
    <property type="match status" value="1"/>
</dbReference>
<sequence>MRIAIVGLGAAGSAALLEAARAGFEVVGFEQFEIGHELGSSHGASRLIRRTYPDAFHSRWMGPAYEAWARVEALMGEELFVKCGGLTFGPEDDATLRATCDALVDCGIAHKVLSREGVAERFPAVDIGKGAVGIYQADSGFLRADRCVRSQVEAAKKLGAVVHERCEVIEIVEKNGGVTVVTDHGSERFDAVVVTAGPWVGRLLPGLRLPLRVMLRQTIYLGVDDEGGFTPGEFPVWIHHPTDHYGFPSDGVLPGIKVAWHHGGPEFDPSLPDRPVMEEFSDSVRDHARKHVAGLTGEVVSAKACLYTVTPDERFILDFVPGSRRQIVCSGCSGHGFKFSALLGELAVVMARDGRVPANAEPWSLARFR</sequence>
<keyword evidence="4 6" id="KW-0560">Oxidoreductase</keyword>
<evidence type="ECO:0000313" key="7">
    <source>
        <dbReference type="Proteomes" id="UP001371305"/>
    </source>
</evidence>
<dbReference type="Pfam" id="PF01266">
    <property type="entry name" value="DAO"/>
    <property type="match status" value="1"/>
</dbReference>
<dbReference type="Gene3D" id="3.30.9.10">
    <property type="entry name" value="D-Amino Acid Oxidase, subunit A, domain 2"/>
    <property type="match status" value="1"/>
</dbReference>
<name>A0ABU9AQ90_9BACT</name>
<dbReference type="PANTHER" id="PTHR10961">
    <property type="entry name" value="PEROXISOMAL SARCOSINE OXIDASE"/>
    <property type="match status" value="1"/>
</dbReference>
<dbReference type="PANTHER" id="PTHR10961:SF7">
    <property type="entry name" value="FAD DEPENDENT OXIDOREDUCTASE DOMAIN-CONTAINING PROTEIN"/>
    <property type="match status" value="1"/>
</dbReference>
<evidence type="ECO:0000313" key="6">
    <source>
        <dbReference type="EMBL" id="MEK7949886.1"/>
    </source>
</evidence>
<keyword evidence="3" id="KW-0274">FAD</keyword>
<accession>A0ABU9AQ90</accession>